<evidence type="ECO:0000256" key="14">
    <source>
        <dbReference type="ARBA" id="ARBA00022804"/>
    </source>
</evidence>
<keyword evidence="16 24" id="KW-1043">Host membrane</keyword>
<dbReference type="GO" id="GO:0005198">
    <property type="term" value="F:structural molecule activity"/>
    <property type="evidence" value="ECO:0007669"/>
    <property type="project" value="InterPro"/>
</dbReference>
<keyword evidence="7 24" id="KW-1168">Fusion of virus membrane with host membrane</keyword>
<evidence type="ECO:0000256" key="1">
    <source>
        <dbReference type="ARBA" id="ARBA00004402"/>
    </source>
</evidence>
<evidence type="ECO:0000256" key="26">
    <source>
        <dbReference type="SAM" id="MobiDB-lite"/>
    </source>
</evidence>
<dbReference type="CDD" id="cd09909">
    <property type="entry name" value="HIV-1-like_HR1-HR2"/>
    <property type="match status" value="1"/>
</dbReference>
<keyword evidence="17 24" id="KW-0261">Viral envelope protein</keyword>
<organismHost>
    <name type="scientific">Pan troglodytes</name>
    <name type="common">Chimpanzee</name>
    <dbReference type="NCBI Taxonomy" id="9598"/>
</organismHost>
<comment type="subunit">
    <text evidence="24">The mature envelope protein (Env) consists of a homotrimer of non-covalently associated gp120-gp41 heterodimers. The resulting complex protrudes from the virus surface as a spike.</text>
</comment>
<keyword evidence="19 24" id="KW-1039">Host endosome</keyword>
<evidence type="ECO:0000256" key="18">
    <source>
        <dbReference type="ARBA" id="ARBA00022989"/>
    </source>
</evidence>
<dbReference type="GO" id="GO:0019031">
    <property type="term" value="C:viral envelope"/>
    <property type="evidence" value="ECO:0007669"/>
    <property type="project" value="UniProtKB-KW"/>
</dbReference>
<evidence type="ECO:0000256" key="13">
    <source>
        <dbReference type="ARBA" id="ARBA00022703"/>
    </source>
</evidence>
<dbReference type="SUPFAM" id="SSF58069">
    <property type="entry name" value="Virus ectodomain"/>
    <property type="match status" value="1"/>
</dbReference>
<dbReference type="Pfam" id="PF00517">
    <property type="entry name" value="GP41"/>
    <property type="match status" value="1"/>
</dbReference>
<evidence type="ECO:0000256" key="24">
    <source>
        <dbReference type="RuleBase" id="RU363095"/>
    </source>
</evidence>
<evidence type="ECO:0000256" key="25">
    <source>
        <dbReference type="SAM" id="Coils"/>
    </source>
</evidence>
<feature type="coiled-coil region" evidence="25">
    <location>
        <begin position="664"/>
        <end position="692"/>
    </location>
</feature>
<dbReference type="GO" id="GO:0055036">
    <property type="term" value="C:virion membrane"/>
    <property type="evidence" value="ECO:0007669"/>
    <property type="project" value="UniProtKB-SubCell"/>
</dbReference>
<dbReference type="EMBL" id="KR862351">
    <property type="protein sequence ID" value="ALS54534.1"/>
    <property type="molecule type" value="Genomic_RNA"/>
</dbReference>
<feature type="region of interest" description="Disordered" evidence="26">
    <location>
        <begin position="752"/>
        <end position="784"/>
    </location>
</feature>
<dbReference type="GO" id="GO:0046718">
    <property type="term" value="P:symbiont entry into host cell"/>
    <property type="evidence" value="ECO:0007669"/>
    <property type="project" value="UniProtKB-KW"/>
</dbReference>
<dbReference type="GO" id="GO:0039663">
    <property type="term" value="P:membrane fusion involved in viral entry into host cell"/>
    <property type="evidence" value="ECO:0007669"/>
    <property type="project" value="UniProtKB-KW"/>
</dbReference>
<feature type="domain" description="Human immunodeficiency virus 1 envelope glycoprotein Gp120" evidence="27">
    <location>
        <begin position="26"/>
        <end position="545"/>
    </location>
</feature>
<dbReference type="Proteomes" id="UP000170641">
    <property type="component" value="Genome"/>
</dbReference>
<evidence type="ECO:0000256" key="4">
    <source>
        <dbReference type="ARBA" id="ARBA00004563"/>
    </source>
</evidence>
<protein>
    <recommendedName>
        <fullName evidence="24">Envelope glycoprotein gp160</fullName>
    </recommendedName>
    <component>
        <recommendedName>
            <fullName evidence="24">Surface protein gp120</fullName>
            <shortName evidence="24">SU</shortName>
        </recommendedName>
        <alternativeName>
            <fullName evidence="24">Glycoprotein 120</fullName>
            <shortName evidence="24">gp120</shortName>
        </alternativeName>
    </component>
    <component>
        <recommendedName>
            <fullName evidence="24">Transmembrane protein gp41</fullName>
            <shortName evidence="24">TM</shortName>
        </recommendedName>
    </component>
</protein>
<keyword evidence="8 24" id="KW-1032">Host cell membrane</keyword>
<name>A0A159D7W7_SIV</name>
<evidence type="ECO:0000256" key="10">
    <source>
        <dbReference type="ARBA" id="ARBA00022595"/>
    </source>
</evidence>
<keyword evidence="13 24" id="KW-0053">Apoptosis</keyword>
<evidence type="ECO:0000259" key="27">
    <source>
        <dbReference type="Pfam" id="PF00516"/>
    </source>
</evidence>
<dbReference type="Gene3D" id="1.10.287.210">
    <property type="match status" value="1"/>
</dbReference>
<dbReference type="SUPFAM" id="SSF56502">
    <property type="entry name" value="gp120 core"/>
    <property type="match status" value="1"/>
</dbReference>
<evidence type="ECO:0000256" key="8">
    <source>
        <dbReference type="ARBA" id="ARBA00022511"/>
    </source>
</evidence>
<dbReference type="GO" id="GO:0020002">
    <property type="term" value="C:host cell plasma membrane"/>
    <property type="evidence" value="ECO:0007669"/>
    <property type="project" value="UniProtKB-SubCell"/>
</dbReference>
<keyword evidence="12 24" id="KW-0812">Transmembrane</keyword>
<evidence type="ECO:0000313" key="30">
    <source>
        <dbReference type="Proteomes" id="UP000170641"/>
    </source>
</evidence>
<dbReference type="GO" id="GO:0044175">
    <property type="term" value="C:host cell endosome membrane"/>
    <property type="evidence" value="ECO:0007669"/>
    <property type="project" value="UniProtKB-SubCell"/>
</dbReference>
<keyword evidence="22" id="KW-0325">Glycoprotein</keyword>
<evidence type="ECO:0000256" key="6">
    <source>
        <dbReference type="ARBA" id="ARBA00004650"/>
    </source>
</evidence>
<evidence type="ECO:0000256" key="17">
    <source>
        <dbReference type="ARBA" id="ARBA00022879"/>
    </source>
</evidence>
<keyword evidence="21" id="KW-1015">Disulfide bond</keyword>
<dbReference type="Pfam" id="PF00516">
    <property type="entry name" value="GP120"/>
    <property type="match status" value="1"/>
</dbReference>
<sequence length="879" mass="100440">MYCQRLLLIILGVSFLLWIGELKGTQWVTVFYGVPVWKNSSVQAFCMTPTNRLWATTNCIPDDHDYTEVPLNITEPFEAWADRNPLVAQAGSNIHLLFEQTLKPCVKLSPLCIKMSCVPLNGSRMGATTASTTTPTTMNTKLPCVEKKDDLILRECNATIIEKEMEEEPASNCTFAMAGYIRDQKKNYSVVWNDAEIYCKNNTNSTAKDCYMIHCNDSVIKEACDKTYWDELRLRYCAPAGYALLKCNDHDYNGYKQNCSNVSVVHCTGLMSTTVSTGLLLNGSYTENRTQIWQKHRVNNNSVIIFLNKYYNLTVTCRRPGNKTVLPVTIMAGLVFHSQKYNTKLRQAWCHFQGNWRGAWNEVKQKIVELPKDRYGGTKNTSQIYLRRLFGDPEAANLWFNCQGEFFYCKMDWFINYLNNRTVDADHNPCNKTDNQKRKSNAPGPCVQRTYVACHIRSVINDWYTVSKKTYAPPREGHLQCTSTVTGMTVELDYNNDNLTNVTLSPQIEGIWAAELGRFKLVEITPIGFAPTDVRRYEGPSRQKRVPFVLGFLGFLGAAGTAMGAAATALTVQSQHLLAGILQQQKNLLAAVEQQQQMLKLTIWGVKNLNARVTALEKYLEDQARLNAWGCAWKQVCHTSVPWQWQNQTPNWDNMTWLEWERQIASLEGNISQQLEEARAQEEKNMDAYQKLSDWSSFWSWFDLSRWFNYLKIGFLVVVGIIGLRLLYSVYLCVSRVRQGYTPLSPQIHIHPWKGQPGNVEEGEGGGDKSRNKSDTWQNESGTQEKSRTWFNKLTSWFSIISTRLSSLCLTLLVQLRRACQYLQYGIREFQAATQELAQAVARFAQNAAHQIWVTCRSAYRAVIDSPRRVRQAVEQILN</sequence>
<keyword evidence="10 24" id="KW-1162">Viral penetration into host cytoplasm</keyword>
<evidence type="ECO:0000256" key="22">
    <source>
        <dbReference type="ARBA" id="ARBA00023180"/>
    </source>
</evidence>
<comment type="subcellular location">
    <subcellularLocation>
        <location evidence="3">Host cell membrane</location>
        <topology evidence="3">Peripheral membrane protein</topology>
    </subcellularLocation>
    <subcellularLocation>
        <location evidence="1">Host cell membrane</location>
        <topology evidence="1">Single-pass type I membrane protein</topology>
    </subcellularLocation>
    <subcellularLocation>
        <location evidence="2">Host endosome membrane</location>
        <topology evidence="2">Peripheral membrane protein</topology>
    </subcellularLocation>
    <subcellularLocation>
        <location evidence="5">Host endosome membrane</location>
        <topology evidence="5">Single-pass type I membrane protein</topology>
    </subcellularLocation>
    <subcellularLocation>
        <location evidence="6">Virion membrane</location>
        <topology evidence="6">Peripheral membrane protein</topology>
    </subcellularLocation>
    <subcellularLocation>
        <location evidence="4">Virion membrane</location>
        <topology evidence="4">Single-pass type I membrane protein</topology>
    </subcellularLocation>
</comment>
<dbReference type="InterPro" id="IPR036377">
    <property type="entry name" value="Gp120_core_sf"/>
</dbReference>
<feature type="transmembrane region" description="Helical" evidence="24">
    <location>
        <begin position="707"/>
        <end position="728"/>
    </location>
</feature>
<comment type="domain">
    <text evidence="24">The 17 amino acids long immunosuppressive region is present in many retroviral envelope proteins. Synthetic peptides derived from this relatively conserved sequence inhibit immune function in vitro and in vivo.</text>
</comment>
<evidence type="ECO:0000256" key="16">
    <source>
        <dbReference type="ARBA" id="ARBA00022870"/>
    </source>
</evidence>
<keyword evidence="20 24" id="KW-0472">Membrane</keyword>
<organismHost>
    <name type="scientific">Cercopithecidae</name>
    <name type="common">Old World monkeys</name>
    <dbReference type="NCBI Taxonomy" id="9527"/>
</organismHost>
<evidence type="ECO:0000256" key="20">
    <source>
        <dbReference type="ARBA" id="ARBA00023136"/>
    </source>
</evidence>
<accession>A0A159D7W7</accession>
<evidence type="ECO:0000256" key="23">
    <source>
        <dbReference type="ARBA" id="ARBA00023296"/>
    </source>
</evidence>
<proteinExistence type="predicted"/>
<dbReference type="InterPro" id="IPR000328">
    <property type="entry name" value="GP41-like"/>
</dbReference>
<gene>
    <name evidence="29" type="primary">env</name>
</gene>
<evidence type="ECO:0000259" key="28">
    <source>
        <dbReference type="Pfam" id="PF00517"/>
    </source>
</evidence>
<keyword evidence="25" id="KW-0175">Coiled coil</keyword>
<evidence type="ECO:0000256" key="9">
    <source>
        <dbReference type="ARBA" id="ARBA00022581"/>
    </source>
</evidence>
<keyword evidence="14 24" id="KW-1161">Viral attachment to host cell</keyword>
<evidence type="ECO:0000256" key="5">
    <source>
        <dbReference type="ARBA" id="ARBA00004578"/>
    </source>
</evidence>
<keyword evidence="9 24" id="KW-0945">Host-virus interaction</keyword>
<keyword evidence="18 24" id="KW-1133">Transmembrane helix</keyword>
<keyword evidence="23 24" id="KW-1160">Virus entry into host cell</keyword>
<reference evidence="30" key="1">
    <citation type="journal article" date="2016" name="J. Virol.">
        <title>Arteriviruses, Pegiviruses, and Lentiviruses Are Common among Wild African Monkeys.</title>
        <authorList>
            <person name="Bailey A."/>
            <person name="Heimbruch K."/>
        </authorList>
    </citation>
    <scope>NUCLEOTIDE SEQUENCE [LARGE SCALE GENOMIC DNA]</scope>
</reference>
<evidence type="ECO:0000313" key="29">
    <source>
        <dbReference type="EMBL" id="ALS54534.1"/>
    </source>
</evidence>
<evidence type="ECO:0000256" key="2">
    <source>
        <dbReference type="ARBA" id="ARBA00004433"/>
    </source>
</evidence>
<evidence type="ECO:0000256" key="7">
    <source>
        <dbReference type="ARBA" id="ARBA00022506"/>
    </source>
</evidence>
<dbReference type="Gene3D" id="2.170.40.20">
    <property type="entry name" value="Human immunodeficiency virus 1, Gp160, envelope glycoprotein"/>
    <property type="match status" value="2"/>
</dbReference>
<dbReference type="GO" id="GO:0019062">
    <property type="term" value="P:virion attachment to host cell"/>
    <property type="evidence" value="ECO:0007669"/>
    <property type="project" value="UniProtKB-UniRule"/>
</dbReference>
<evidence type="ECO:0000256" key="3">
    <source>
        <dbReference type="ARBA" id="ARBA00004505"/>
    </source>
</evidence>
<feature type="domain" description="Retroviral envelope protein GP41-like" evidence="28">
    <location>
        <begin position="563"/>
        <end position="732"/>
    </location>
</feature>
<evidence type="ECO:0000256" key="21">
    <source>
        <dbReference type="ARBA" id="ARBA00023157"/>
    </source>
</evidence>
<keyword evidence="15 24" id="KW-0946">Virion</keyword>
<keyword evidence="11 24" id="KW-0165">Cleavage on pair of basic residues</keyword>
<evidence type="ECO:0000256" key="15">
    <source>
        <dbReference type="ARBA" id="ARBA00022844"/>
    </source>
</evidence>
<evidence type="ECO:0000256" key="11">
    <source>
        <dbReference type="ARBA" id="ARBA00022685"/>
    </source>
</evidence>
<evidence type="ECO:0000256" key="19">
    <source>
        <dbReference type="ARBA" id="ARBA00023046"/>
    </source>
</evidence>
<organism evidence="29 30">
    <name type="scientific">Simian immunodeficiency virus</name>
    <name type="common">SIV</name>
    <dbReference type="NCBI Taxonomy" id="11723"/>
    <lineage>
        <taxon>Viruses</taxon>
        <taxon>Riboviria</taxon>
        <taxon>Pararnavirae</taxon>
        <taxon>Artverviricota</taxon>
        <taxon>Revtraviricetes</taxon>
        <taxon>Ortervirales</taxon>
        <taxon>Retroviridae</taxon>
        <taxon>Orthoretrovirinae</taxon>
        <taxon>Lentivirus</taxon>
        <taxon>Lentivirus simimdef</taxon>
    </lineage>
</organism>
<dbReference type="InterPro" id="IPR000777">
    <property type="entry name" value="HIV1_Gp120"/>
</dbReference>
<evidence type="ECO:0000256" key="12">
    <source>
        <dbReference type="ARBA" id="ARBA00022692"/>
    </source>
</evidence>